<feature type="domain" description="Bacterial type II secretion system protein E" evidence="4">
    <location>
        <begin position="229"/>
        <end position="243"/>
    </location>
</feature>
<evidence type="ECO:0000313" key="5">
    <source>
        <dbReference type="EMBL" id="OGZ52794.1"/>
    </source>
</evidence>
<dbReference type="CDD" id="cd01129">
    <property type="entry name" value="PulE-GspE-like"/>
    <property type="match status" value="1"/>
</dbReference>
<comment type="similarity">
    <text evidence="1">Belongs to the GSP E family.</text>
</comment>
<dbReference type="PANTHER" id="PTHR30258">
    <property type="entry name" value="TYPE II SECRETION SYSTEM PROTEIN GSPE-RELATED"/>
    <property type="match status" value="1"/>
</dbReference>
<dbReference type="Pfam" id="PF00437">
    <property type="entry name" value="T2SSE"/>
    <property type="match status" value="1"/>
</dbReference>
<organism evidence="5 6">
    <name type="scientific">Candidatus Ryanbacteria bacterium RIFCSPLOWO2_01_FULL_48_26</name>
    <dbReference type="NCBI Taxonomy" id="1802126"/>
    <lineage>
        <taxon>Bacteria</taxon>
        <taxon>Candidatus Ryaniibacteriota</taxon>
    </lineage>
</organism>
<dbReference type="STRING" id="1802126.A3B25_02915"/>
<dbReference type="GO" id="GO:0005524">
    <property type="term" value="F:ATP binding"/>
    <property type="evidence" value="ECO:0007669"/>
    <property type="project" value="UniProtKB-KW"/>
</dbReference>
<dbReference type="InterPro" id="IPR001482">
    <property type="entry name" value="T2SS/T4SS_dom"/>
</dbReference>
<evidence type="ECO:0000256" key="2">
    <source>
        <dbReference type="ARBA" id="ARBA00022741"/>
    </source>
</evidence>
<dbReference type="GO" id="GO:0005886">
    <property type="term" value="C:plasma membrane"/>
    <property type="evidence" value="ECO:0007669"/>
    <property type="project" value="TreeGrafter"/>
</dbReference>
<proteinExistence type="inferred from homology"/>
<keyword evidence="2" id="KW-0547">Nucleotide-binding</keyword>
<dbReference type="PANTHER" id="PTHR30258:SF3">
    <property type="entry name" value="SLL1921 PROTEIN"/>
    <property type="match status" value="1"/>
</dbReference>
<dbReference type="InterPro" id="IPR027417">
    <property type="entry name" value="P-loop_NTPase"/>
</dbReference>
<dbReference type="Proteomes" id="UP000179106">
    <property type="component" value="Unassembled WGS sequence"/>
</dbReference>
<evidence type="ECO:0000256" key="3">
    <source>
        <dbReference type="ARBA" id="ARBA00022840"/>
    </source>
</evidence>
<dbReference type="EMBL" id="MHNW01000039">
    <property type="protein sequence ID" value="OGZ52794.1"/>
    <property type="molecule type" value="Genomic_DNA"/>
</dbReference>
<name>A0A1G2GRL1_9BACT</name>
<keyword evidence="3" id="KW-0067">ATP-binding</keyword>
<accession>A0A1G2GRL1</accession>
<evidence type="ECO:0000256" key="1">
    <source>
        <dbReference type="ARBA" id="ARBA00006611"/>
    </source>
</evidence>
<dbReference type="SUPFAM" id="SSF52540">
    <property type="entry name" value="P-loop containing nucleoside triphosphate hydrolases"/>
    <property type="match status" value="1"/>
</dbReference>
<gene>
    <name evidence="5" type="ORF">A3B25_02915</name>
</gene>
<dbReference type="PROSITE" id="PS00662">
    <property type="entry name" value="T2SP_E"/>
    <property type="match status" value="1"/>
</dbReference>
<dbReference type="GO" id="GO:0016887">
    <property type="term" value="F:ATP hydrolysis activity"/>
    <property type="evidence" value="ECO:0007669"/>
    <property type="project" value="TreeGrafter"/>
</dbReference>
<dbReference type="Gene3D" id="3.40.50.300">
    <property type="entry name" value="P-loop containing nucleotide triphosphate hydrolases"/>
    <property type="match status" value="1"/>
</dbReference>
<dbReference type="AlphaFoldDB" id="A0A1G2GRL1"/>
<comment type="caution">
    <text evidence="5">The sequence shown here is derived from an EMBL/GenBank/DDBJ whole genome shotgun (WGS) entry which is preliminary data.</text>
</comment>
<sequence>MKETAEHLKTFAAVRDEIGKTNFIKISPLELIETVLAGAISIKASDAHFEAEEKKVKIRFRIDGLLHDVFTELPLDNYEALLSRLKLIAGLKINIKDVAQDGRFSINVGNKEIEIRVSIIPSEFGETLVMRVLDPEAANVGLAGLGIREDDLVIVNRSLSKPNGLILNTGPTGSGKTTTLYSFLKNINNAETKIITLEDPIEYRLEGVEQTQADPAAGYDFVNGLRSVVRQDPDVILVGEIRDVDTADIALQAALTGHLVLSTLHTNDAIGAIPRLINLGVKPVTIGPALNLIIAQRLVRKLCPQCKKPAQIAPDMASKISTFISSLPARVDKSKFEKYEVYEPGGCDACNNFGYRGRVGIFEFFEAVPELEEIILKDASEGVIRKLAEKGGMVTMQQDGILKVLVGQTTFHEIENTTGQIEWQ</sequence>
<protein>
    <recommendedName>
        <fullName evidence="4">Bacterial type II secretion system protein E domain-containing protein</fullName>
    </recommendedName>
</protein>
<dbReference type="Gene3D" id="3.30.450.90">
    <property type="match status" value="1"/>
</dbReference>
<reference evidence="5 6" key="1">
    <citation type="journal article" date="2016" name="Nat. Commun.">
        <title>Thousands of microbial genomes shed light on interconnected biogeochemical processes in an aquifer system.</title>
        <authorList>
            <person name="Anantharaman K."/>
            <person name="Brown C.T."/>
            <person name="Hug L.A."/>
            <person name="Sharon I."/>
            <person name="Castelle C.J."/>
            <person name="Probst A.J."/>
            <person name="Thomas B.C."/>
            <person name="Singh A."/>
            <person name="Wilkins M.J."/>
            <person name="Karaoz U."/>
            <person name="Brodie E.L."/>
            <person name="Williams K.H."/>
            <person name="Hubbard S.S."/>
            <person name="Banfield J.F."/>
        </authorList>
    </citation>
    <scope>NUCLEOTIDE SEQUENCE [LARGE SCALE GENOMIC DNA]</scope>
</reference>
<evidence type="ECO:0000313" key="6">
    <source>
        <dbReference type="Proteomes" id="UP000179106"/>
    </source>
</evidence>
<evidence type="ECO:0000259" key="4">
    <source>
        <dbReference type="PROSITE" id="PS00662"/>
    </source>
</evidence>